<dbReference type="SUPFAM" id="SSF54427">
    <property type="entry name" value="NTF2-like"/>
    <property type="match status" value="1"/>
</dbReference>
<gene>
    <name evidence="1" type="ORF">RI048_00410</name>
</gene>
<evidence type="ECO:0000313" key="2">
    <source>
        <dbReference type="Proteomes" id="UP001246576"/>
    </source>
</evidence>
<accession>A0ABU2EFW3</accession>
<reference evidence="1" key="1">
    <citation type="submission" date="2023-09" db="EMBL/GenBank/DDBJ databases">
        <title>Description of first Herbaspirillum huttiense subsp. nephrolepsisexaltata and Herbaspirillum huttiense subsp. lycopersicon.</title>
        <authorList>
            <person name="Poudel M."/>
            <person name="Sharma A."/>
            <person name="Goss E."/>
            <person name="Tapia J.H."/>
            <person name="Harmon C.M."/>
            <person name="Jones J.B."/>
        </authorList>
    </citation>
    <scope>NUCLEOTIDE SEQUENCE</scope>
    <source>
        <strain evidence="1">SE1</strain>
    </source>
</reference>
<comment type="caution">
    <text evidence="1">The sequence shown here is derived from an EMBL/GenBank/DDBJ whole genome shotgun (WGS) entry which is preliminary data.</text>
</comment>
<dbReference type="RefSeq" id="WP_121040136.1">
    <property type="nucleotide sequence ID" value="NZ_JAVLSJ010000001.1"/>
</dbReference>
<dbReference type="InterPro" id="IPR032710">
    <property type="entry name" value="NTF2-like_dom_sf"/>
</dbReference>
<name>A0ABU2EFW3_9BURK</name>
<dbReference type="EMBL" id="JAVLSJ010000001">
    <property type="protein sequence ID" value="MDR9846667.1"/>
    <property type="molecule type" value="Genomic_DNA"/>
</dbReference>
<keyword evidence="2" id="KW-1185">Reference proteome</keyword>
<proteinExistence type="predicted"/>
<sequence length="121" mass="13726">MSRLQYAINALLGPACSLEQAMQSCFTEDFRQRREGRWLSRQEFAAQIQSLRELAQAIRVTVLDEIVDAPRYAHRHVIEVTLHDGGILQREVYVFAELAPDGRFRRIEEVSMDLGPAAAGP</sequence>
<protein>
    <submittedName>
        <fullName evidence="1">Nuclear transport factor 2 family protein</fullName>
    </submittedName>
</protein>
<evidence type="ECO:0000313" key="1">
    <source>
        <dbReference type="EMBL" id="MDR9846667.1"/>
    </source>
</evidence>
<organism evidence="1 2">
    <name type="scientific">Herbaspirillum huttiense subsp. lycopersici</name>
    <dbReference type="NCBI Taxonomy" id="3074428"/>
    <lineage>
        <taxon>Bacteria</taxon>
        <taxon>Pseudomonadati</taxon>
        <taxon>Pseudomonadota</taxon>
        <taxon>Betaproteobacteria</taxon>
        <taxon>Burkholderiales</taxon>
        <taxon>Oxalobacteraceae</taxon>
        <taxon>Herbaspirillum</taxon>
    </lineage>
</organism>
<dbReference type="Proteomes" id="UP001246576">
    <property type="component" value="Unassembled WGS sequence"/>
</dbReference>